<reference evidence="2" key="1">
    <citation type="journal article" date="2008" name="Nat. Genet.">
        <title>The Pristionchus pacificus genome provides a unique perspective on nematode lifestyle and parasitism.</title>
        <authorList>
            <person name="Dieterich C."/>
            <person name="Clifton S.W."/>
            <person name="Schuster L.N."/>
            <person name="Chinwalla A."/>
            <person name="Delehaunty K."/>
            <person name="Dinkelacker I."/>
            <person name="Fulton L."/>
            <person name="Fulton R."/>
            <person name="Godfrey J."/>
            <person name="Minx P."/>
            <person name="Mitreva M."/>
            <person name="Roeseler W."/>
            <person name="Tian H."/>
            <person name="Witte H."/>
            <person name="Yang S.P."/>
            <person name="Wilson R.K."/>
            <person name="Sommer R.J."/>
        </authorList>
    </citation>
    <scope>NUCLEOTIDE SEQUENCE [LARGE SCALE GENOMIC DNA]</scope>
    <source>
        <strain evidence="2">PS312</strain>
    </source>
</reference>
<dbReference type="PANTHER" id="PTHR21724:SF94">
    <property type="entry name" value="SHKT DOMAIN-CONTAINING PROTEIN"/>
    <property type="match status" value="1"/>
</dbReference>
<dbReference type="Gene3D" id="1.10.10.1940">
    <property type="match status" value="1"/>
</dbReference>
<accession>A0A2A6D334</accession>
<gene>
    <name evidence="1" type="primary">WBGene00280753</name>
</gene>
<accession>A0A8R1Z2Z2</accession>
<organism evidence="1 2">
    <name type="scientific">Pristionchus pacificus</name>
    <name type="common">Parasitic nematode worm</name>
    <dbReference type="NCBI Taxonomy" id="54126"/>
    <lineage>
        <taxon>Eukaryota</taxon>
        <taxon>Metazoa</taxon>
        <taxon>Ecdysozoa</taxon>
        <taxon>Nematoda</taxon>
        <taxon>Chromadorea</taxon>
        <taxon>Rhabditida</taxon>
        <taxon>Rhabditina</taxon>
        <taxon>Diplogasteromorpha</taxon>
        <taxon>Diplogasteroidea</taxon>
        <taxon>Neodiplogasteridae</taxon>
        <taxon>Pristionchus</taxon>
    </lineage>
</organism>
<dbReference type="SMART" id="SM00254">
    <property type="entry name" value="ShKT"/>
    <property type="match status" value="2"/>
</dbReference>
<dbReference type="GO" id="GO:0045087">
    <property type="term" value="P:innate immune response"/>
    <property type="evidence" value="ECO:0000318"/>
    <property type="project" value="GO_Central"/>
</dbReference>
<keyword evidence="2" id="KW-1185">Reference proteome</keyword>
<dbReference type="EnsemblMetazoa" id="PPA42384.1">
    <property type="protein sequence ID" value="PPA42384.1"/>
    <property type="gene ID" value="WBGene00280753"/>
</dbReference>
<evidence type="ECO:0000313" key="1">
    <source>
        <dbReference type="EnsemblMetazoa" id="PPA42384.1"/>
    </source>
</evidence>
<dbReference type="AlphaFoldDB" id="A0A2A6D334"/>
<dbReference type="Pfam" id="PF01549">
    <property type="entry name" value="ShK"/>
    <property type="match status" value="2"/>
</dbReference>
<proteinExistence type="predicted"/>
<evidence type="ECO:0000313" key="2">
    <source>
        <dbReference type="Proteomes" id="UP000005239"/>
    </source>
</evidence>
<dbReference type="Proteomes" id="UP000005239">
    <property type="component" value="Unassembled WGS sequence"/>
</dbReference>
<dbReference type="InterPro" id="IPR003582">
    <property type="entry name" value="ShKT_dom"/>
</dbReference>
<reference evidence="1" key="2">
    <citation type="submission" date="2022-06" db="UniProtKB">
        <authorList>
            <consortium name="EnsemblMetazoa"/>
        </authorList>
    </citation>
    <scope>IDENTIFICATION</scope>
    <source>
        <strain evidence="1">PS312</strain>
    </source>
</reference>
<dbReference type="PANTHER" id="PTHR21724">
    <property type="entry name" value="SHKT DOMAIN-CONTAINING PROTEIN"/>
    <property type="match status" value="1"/>
</dbReference>
<sequence length="109" mass="12140">MRMFAVTLLLFVIERSFSVDVSTTTTGCVDVSDECTVKNELCDINEYDGLMNYYCKETCARACTLFTTTTTIKPCADVTPDCVAKSELCVMDEFKALTSEYCRKTCGLC</sequence>
<name>A0A2A6D334_PRIPA</name>
<protein>
    <submittedName>
        <fullName evidence="1">ShK domain-containing protein</fullName>
    </submittedName>
</protein>